<feature type="domain" description="DUF7730" evidence="2">
    <location>
        <begin position="66"/>
        <end position="181"/>
    </location>
</feature>
<dbReference type="Pfam" id="PF24864">
    <property type="entry name" value="DUF7730"/>
    <property type="match status" value="1"/>
</dbReference>
<protein>
    <recommendedName>
        <fullName evidence="2">DUF7730 domain-containing protein</fullName>
    </recommendedName>
</protein>
<dbReference type="Proteomes" id="UP000799428">
    <property type="component" value="Unassembled WGS sequence"/>
</dbReference>
<sequence>MLNPPSKRRRTYPEKTASRPKRCRIALPTSISSTPSEVQQSSAASNTHACDIPSDKPLDLRHIFPFMKLPAELRINIYRMALQRETPLLLHLPRHTAGDHDGEGKMLEHHITEKFPDGRHCMKGEEKVNPTILLLCSLVYKEARQILYGDNTFVLSLTTGIHTLSHLHQRSRSLIKSVSLTIPNHHDILDNFADVVRLGLRYCWGLKSLTIILPMHIPDGAYLQTTTSIYSNAFHILRWLPKGGKVVLAGSGVSESIKKVVEEEGRLMDTLDDRSYLKRQHQMPERH</sequence>
<accession>A0A6G1JWJ7</accession>
<reference evidence="3" key="1">
    <citation type="journal article" date="2020" name="Stud. Mycol.">
        <title>101 Dothideomycetes genomes: a test case for predicting lifestyles and emergence of pathogens.</title>
        <authorList>
            <person name="Haridas S."/>
            <person name="Albert R."/>
            <person name="Binder M."/>
            <person name="Bloem J."/>
            <person name="Labutti K."/>
            <person name="Salamov A."/>
            <person name="Andreopoulos B."/>
            <person name="Baker S."/>
            <person name="Barry K."/>
            <person name="Bills G."/>
            <person name="Bluhm B."/>
            <person name="Cannon C."/>
            <person name="Castanera R."/>
            <person name="Culley D."/>
            <person name="Daum C."/>
            <person name="Ezra D."/>
            <person name="Gonzalez J."/>
            <person name="Henrissat B."/>
            <person name="Kuo A."/>
            <person name="Liang C."/>
            <person name="Lipzen A."/>
            <person name="Lutzoni F."/>
            <person name="Magnuson J."/>
            <person name="Mondo S."/>
            <person name="Nolan M."/>
            <person name="Ohm R."/>
            <person name="Pangilinan J."/>
            <person name="Park H.-J."/>
            <person name="Ramirez L."/>
            <person name="Alfaro M."/>
            <person name="Sun H."/>
            <person name="Tritt A."/>
            <person name="Yoshinaga Y."/>
            <person name="Zwiers L.-H."/>
            <person name="Turgeon B."/>
            <person name="Goodwin S."/>
            <person name="Spatafora J."/>
            <person name="Crous P."/>
            <person name="Grigoriev I."/>
        </authorList>
    </citation>
    <scope>NUCLEOTIDE SEQUENCE</scope>
    <source>
        <strain evidence="3">CBS 279.74</strain>
    </source>
</reference>
<dbReference type="InterPro" id="IPR038883">
    <property type="entry name" value="AN11006-like"/>
</dbReference>
<evidence type="ECO:0000259" key="2">
    <source>
        <dbReference type="Pfam" id="PF24864"/>
    </source>
</evidence>
<dbReference type="PANTHER" id="PTHR42085:SF7">
    <property type="entry name" value="F-BOX DOMAIN-CONTAINING PROTEIN"/>
    <property type="match status" value="1"/>
</dbReference>
<evidence type="ECO:0000313" key="3">
    <source>
        <dbReference type="EMBL" id="KAF2704591.1"/>
    </source>
</evidence>
<feature type="compositionally biased region" description="Basic residues" evidence="1">
    <location>
        <begin position="1"/>
        <end position="10"/>
    </location>
</feature>
<evidence type="ECO:0000313" key="4">
    <source>
        <dbReference type="Proteomes" id="UP000799428"/>
    </source>
</evidence>
<proteinExistence type="predicted"/>
<feature type="compositionally biased region" description="Polar residues" evidence="1">
    <location>
        <begin position="29"/>
        <end position="48"/>
    </location>
</feature>
<dbReference type="PANTHER" id="PTHR42085">
    <property type="entry name" value="F-BOX DOMAIN-CONTAINING PROTEIN"/>
    <property type="match status" value="1"/>
</dbReference>
<dbReference type="OrthoDB" id="2951834at2759"/>
<gene>
    <name evidence="3" type="ORF">K504DRAFT_390223</name>
</gene>
<evidence type="ECO:0000256" key="1">
    <source>
        <dbReference type="SAM" id="MobiDB-lite"/>
    </source>
</evidence>
<dbReference type="AlphaFoldDB" id="A0A6G1JWJ7"/>
<name>A0A6G1JWJ7_9PLEO</name>
<dbReference type="EMBL" id="MU005782">
    <property type="protein sequence ID" value="KAF2704591.1"/>
    <property type="molecule type" value="Genomic_DNA"/>
</dbReference>
<organism evidence="3 4">
    <name type="scientific">Pleomassaria siparia CBS 279.74</name>
    <dbReference type="NCBI Taxonomy" id="1314801"/>
    <lineage>
        <taxon>Eukaryota</taxon>
        <taxon>Fungi</taxon>
        <taxon>Dikarya</taxon>
        <taxon>Ascomycota</taxon>
        <taxon>Pezizomycotina</taxon>
        <taxon>Dothideomycetes</taxon>
        <taxon>Pleosporomycetidae</taxon>
        <taxon>Pleosporales</taxon>
        <taxon>Pleomassariaceae</taxon>
        <taxon>Pleomassaria</taxon>
    </lineage>
</organism>
<keyword evidence="4" id="KW-1185">Reference proteome</keyword>
<dbReference type="InterPro" id="IPR056632">
    <property type="entry name" value="DUF7730"/>
</dbReference>
<feature type="region of interest" description="Disordered" evidence="1">
    <location>
        <begin position="1"/>
        <end position="51"/>
    </location>
</feature>